<protein>
    <submittedName>
        <fullName evidence="2">HAD hydrolase, IA, variant 1 family protein</fullName>
    </submittedName>
</protein>
<sequence>MIFETFKPQVIFLDAVGTLFGVRDSVGEVYAKLANQFGVIAEPNSLNQAFFQQFAASPAMAFPEKNPKEIPQLEFEWWELIAINTFKQVGLFEDFKDFSQFFKALYAYFETDGPWFVYPDVQPTLKQWQSQGIELGVVSNFDSRLYPVLEALNLAEYFTSVTISTHVGAAKPDPKIFTIALQKHQCSSEVVVHIGDSFKADYQGAEAAGIRGILIDRNEQGKSASFEKEPESSKCKSLKELQF</sequence>
<gene>
    <name evidence="2" type="ORF">M595_3507</name>
</gene>
<name>U7QF53_9CYAN</name>
<dbReference type="PATRIC" id="fig|1348334.3.peg.3394"/>
<dbReference type="CDD" id="cd16415">
    <property type="entry name" value="HAD_dREG-2_like"/>
    <property type="match status" value="1"/>
</dbReference>
<dbReference type="SUPFAM" id="SSF56784">
    <property type="entry name" value="HAD-like"/>
    <property type="match status" value="1"/>
</dbReference>
<feature type="region of interest" description="Disordered" evidence="1">
    <location>
        <begin position="221"/>
        <end position="243"/>
    </location>
</feature>
<dbReference type="InterPro" id="IPR023214">
    <property type="entry name" value="HAD_sf"/>
</dbReference>
<dbReference type="OrthoDB" id="9809962at2"/>
<evidence type="ECO:0000313" key="3">
    <source>
        <dbReference type="Proteomes" id="UP000017127"/>
    </source>
</evidence>
<dbReference type="SFLD" id="SFLDS00003">
    <property type="entry name" value="Haloacid_Dehalogenase"/>
    <property type="match status" value="1"/>
</dbReference>
<dbReference type="GO" id="GO:0016787">
    <property type="term" value="F:hydrolase activity"/>
    <property type="evidence" value="ECO:0007669"/>
    <property type="project" value="UniProtKB-KW"/>
</dbReference>
<dbReference type="InterPro" id="IPR051828">
    <property type="entry name" value="HAD-like_hydrolase_domain"/>
</dbReference>
<dbReference type="PANTHER" id="PTHR46191">
    <property type="match status" value="1"/>
</dbReference>
<dbReference type="EMBL" id="AUZM01000035">
    <property type="protein sequence ID" value="ERT06528.1"/>
    <property type="molecule type" value="Genomic_DNA"/>
</dbReference>
<dbReference type="InterPro" id="IPR044924">
    <property type="entry name" value="HAD-SF_hydro_IA_REG-2-like_cap"/>
</dbReference>
<keyword evidence="2" id="KW-0378">Hydrolase</keyword>
<dbReference type="RefSeq" id="WP_023067257.1">
    <property type="nucleotide sequence ID" value="NZ_AUZM01000035.1"/>
</dbReference>
<reference evidence="2 3" key="1">
    <citation type="journal article" date="2013" name="Front. Microbiol.">
        <title>Comparative genomic analyses of the cyanobacterium, Lyngbya aestuarii BL J, a powerful hydrogen producer.</title>
        <authorList>
            <person name="Kothari A."/>
            <person name="Vaughn M."/>
            <person name="Garcia-Pichel F."/>
        </authorList>
    </citation>
    <scope>NUCLEOTIDE SEQUENCE [LARGE SCALE GENOMIC DNA]</scope>
    <source>
        <strain evidence="2 3">BL J</strain>
    </source>
</reference>
<dbReference type="Proteomes" id="UP000017127">
    <property type="component" value="Unassembled WGS sequence"/>
</dbReference>
<dbReference type="SFLD" id="SFLDG01129">
    <property type="entry name" value="C1.5:_HAD__Beta-PGM__Phosphata"/>
    <property type="match status" value="1"/>
</dbReference>
<dbReference type="NCBIfam" id="TIGR01549">
    <property type="entry name" value="HAD-SF-IA-v1"/>
    <property type="match status" value="1"/>
</dbReference>
<accession>U7QF53</accession>
<dbReference type="Gene3D" id="3.40.50.1000">
    <property type="entry name" value="HAD superfamily/HAD-like"/>
    <property type="match status" value="1"/>
</dbReference>
<organism evidence="2 3">
    <name type="scientific">Lyngbya aestuarii BL J</name>
    <dbReference type="NCBI Taxonomy" id="1348334"/>
    <lineage>
        <taxon>Bacteria</taxon>
        <taxon>Bacillati</taxon>
        <taxon>Cyanobacteriota</taxon>
        <taxon>Cyanophyceae</taxon>
        <taxon>Oscillatoriophycideae</taxon>
        <taxon>Oscillatoriales</taxon>
        <taxon>Microcoleaceae</taxon>
        <taxon>Lyngbya</taxon>
    </lineage>
</organism>
<comment type="caution">
    <text evidence="2">The sequence shown here is derived from an EMBL/GenBank/DDBJ whole genome shotgun (WGS) entry which is preliminary data.</text>
</comment>
<dbReference type="InterPro" id="IPR011949">
    <property type="entry name" value="HAD-SF_hydro_IA_REG-2-like"/>
</dbReference>
<dbReference type="Pfam" id="PF00702">
    <property type="entry name" value="Hydrolase"/>
    <property type="match status" value="1"/>
</dbReference>
<dbReference type="Gene3D" id="1.10.150.720">
    <property type="entry name" value="Haloacid dehalogenase-like hydrolase"/>
    <property type="match status" value="1"/>
</dbReference>
<proteinExistence type="predicted"/>
<evidence type="ECO:0000313" key="2">
    <source>
        <dbReference type="EMBL" id="ERT06528.1"/>
    </source>
</evidence>
<dbReference type="AlphaFoldDB" id="U7QF53"/>
<dbReference type="NCBIfam" id="TIGR02252">
    <property type="entry name" value="DREG-2"/>
    <property type="match status" value="1"/>
</dbReference>
<dbReference type="PANTHER" id="PTHR46191:SF2">
    <property type="entry name" value="HALOACID DEHALOGENASE-LIKE HYDROLASE DOMAIN-CONTAINING PROTEIN 3"/>
    <property type="match status" value="1"/>
</dbReference>
<dbReference type="InterPro" id="IPR006439">
    <property type="entry name" value="HAD-SF_hydro_IA"/>
</dbReference>
<dbReference type="InterPro" id="IPR036412">
    <property type="entry name" value="HAD-like_sf"/>
</dbReference>
<keyword evidence="3" id="KW-1185">Reference proteome</keyword>
<evidence type="ECO:0000256" key="1">
    <source>
        <dbReference type="SAM" id="MobiDB-lite"/>
    </source>
</evidence>